<accession>A0ABX5XZY5</accession>
<feature type="compositionally biased region" description="Basic and acidic residues" evidence="1">
    <location>
        <begin position="126"/>
        <end position="135"/>
    </location>
</feature>
<feature type="region of interest" description="Disordered" evidence="1">
    <location>
        <begin position="211"/>
        <end position="235"/>
    </location>
</feature>
<dbReference type="Proteomes" id="UP000318081">
    <property type="component" value="Chromosome"/>
</dbReference>
<dbReference type="EMBL" id="CP036432">
    <property type="protein sequence ID" value="QDV86957.1"/>
    <property type="molecule type" value="Genomic_DNA"/>
</dbReference>
<evidence type="ECO:0000313" key="4">
    <source>
        <dbReference type="Proteomes" id="UP000318081"/>
    </source>
</evidence>
<evidence type="ECO:0000313" key="3">
    <source>
        <dbReference type="EMBL" id="QDV87035.1"/>
    </source>
</evidence>
<dbReference type="EMBL" id="CP036432">
    <property type="protein sequence ID" value="QDV87035.1"/>
    <property type="molecule type" value="Genomic_DNA"/>
</dbReference>
<sequence>MAGDWIKIENTTPDKPEVFRMADSLGIDPDAVTGKLIRIWIWADQQTVDGNAGSVTRSLLDRLAGVSGFAKAMSESGWLLEEGGQFLLPNFERHNGKTAKTRAQTRKRVESHRKNCNADSVTSALPEKRREEKSITHTHTQREQILNHPAVEDEWREDWGRWLDSWESRMGKPLDPVVAEVHLMDLASKEPAKAAADLRFSLGKSARSILDSDNDFQKASAGKGRSTAKEEPFTW</sequence>
<evidence type="ECO:0000313" key="2">
    <source>
        <dbReference type="EMBL" id="QDV86957.1"/>
    </source>
</evidence>
<dbReference type="RefSeq" id="WP_145218462.1">
    <property type="nucleotide sequence ID" value="NZ_CP036432.1"/>
</dbReference>
<name>A0ABX5XZY5_9BACT</name>
<organism evidence="3 4">
    <name type="scientific">Stieleria magnilauensis</name>
    <dbReference type="NCBI Taxonomy" id="2527963"/>
    <lineage>
        <taxon>Bacteria</taxon>
        <taxon>Pseudomonadati</taxon>
        <taxon>Planctomycetota</taxon>
        <taxon>Planctomycetia</taxon>
        <taxon>Pirellulales</taxon>
        <taxon>Pirellulaceae</taxon>
        <taxon>Stieleria</taxon>
    </lineage>
</organism>
<gene>
    <name evidence="2" type="ORF">TBK1r_59840</name>
    <name evidence="3" type="ORF">TBK1r_60620</name>
</gene>
<feature type="compositionally biased region" description="Basic residues" evidence="1">
    <location>
        <begin position="106"/>
        <end position="115"/>
    </location>
</feature>
<protein>
    <submittedName>
        <fullName evidence="3">Uncharacterized protein</fullName>
    </submittedName>
</protein>
<keyword evidence="4" id="KW-1185">Reference proteome</keyword>
<evidence type="ECO:0000256" key="1">
    <source>
        <dbReference type="SAM" id="MobiDB-lite"/>
    </source>
</evidence>
<feature type="region of interest" description="Disordered" evidence="1">
    <location>
        <begin position="106"/>
        <end position="141"/>
    </location>
</feature>
<reference evidence="3 4" key="1">
    <citation type="submission" date="2019-02" db="EMBL/GenBank/DDBJ databases">
        <title>Deep-cultivation of Planctomycetes and their phenomic and genomic characterization uncovers novel biology.</title>
        <authorList>
            <person name="Wiegand S."/>
            <person name="Jogler M."/>
            <person name="Boedeker C."/>
            <person name="Pinto D."/>
            <person name="Vollmers J."/>
            <person name="Rivas-Marin E."/>
            <person name="Kohn T."/>
            <person name="Peeters S.H."/>
            <person name="Heuer A."/>
            <person name="Rast P."/>
            <person name="Oberbeckmann S."/>
            <person name="Bunk B."/>
            <person name="Jeske O."/>
            <person name="Meyerdierks A."/>
            <person name="Storesund J.E."/>
            <person name="Kallscheuer N."/>
            <person name="Luecker S."/>
            <person name="Lage O.M."/>
            <person name="Pohl T."/>
            <person name="Merkel B.J."/>
            <person name="Hornburger P."/>
            <person name="Mueller R.-W."/>
            <person name="Bruemmer F."/>
            <person name="Labrenz M."/>
            <person name="Spormann A.M."/>
            <person name="Op den Camp H."/>
            <person name="Overmann J."/>
            <person name="Amann R."/>
            <person name="Jetten M.S.M."/>
            <person name="Mascher T."/>
            <person name="Medema M.H."/>
            <person name="Devos D.P."/>
            <person name="Kaster A.-K."/>
            <person name="Ovreas L."/>
            <person name="Rohde M."/>
            <person name="Galperin M.Y."/>
            <person name="Jogler C."/>
        </authorList>
    </citation>
    <scope>NUCLEOTIDE SEQUENCE [LARGE SCALE GENOMIC DNA]</scope>
    <source>
        <strain evidence="3 4">TBK1r</strain>
    </source>
</reference>
<proteinExistence type="predicted"/>